<evidence type="ECO:0000256" key="1">
    <source>
        <dbReference type="ARBA" id="ARBA00000901"/>
    </source>
</evidence>
<dbReference type="InterPro" id="IPR006063">
    <property type="entry name" value="HisA_bact_arch"/>
</dbReference>
<dbReference type="InterPro" id="IPR011060">
    <property type="entry name" value="RibuloseP-bd_barrel"/>
</dbReference>
<dbReference type="EMBL" id="JAWJZY010000003">
    <property type="protein sequence ID" value="MEE8659026.1"/>
    <property type="molecule type" value="Genomic_DNA"/>
</dbReference>
<keyword evidence="6 9" id="KW-0028">Amino-acid biosynthesis</keyword>
<evidence type="ECO:0000313" key="12">
    <source>
        <dbReference type="EMBL" id="MEE8659026.1"/>
    </source>
</evidence>
<dbReference type="EC" id="5.3.1.16" evidence="9 11"/>
<dbReference type="CDD" id="cd04732">
    <property type="entry name" value="HisA"/>
    <property type="match status" value="1"/>
</dbReference>
<proteinExistence type="inferred from homology"/>
<comment type="caution">
    <text evidence="12">The sequence shown here is derived from an EMBL/GenBank/DDBJ whole genome shotgun (WGS) entry which is preliminary data.</text>
</comment>
<reference evidence="12 13" key="1">
    <citation type="submission" date="2023-10" db="EMBL/GenBank/DDBJ databases">
        <title>Sorlinia euscelidii gen. nov., sp. nov., an acetic acid bacteria isolated from the gut of Euscelidius variegatus emitter.</title>
        <authorList>
            <person name="Michoud G."/>
            <person name="Marasco R."/>
            <person name="Seferji K."/>
            <person name="Gonella E."/>
            <person name="Garuglieri E."/>
            <person name="Alma A."/>
            <person name="Mapelli F."/>
            <person name="Borin S."/>
            <person name="Daffonchio D."/>
            <person name="Crotti E."/>
        </authorList>
    </citation>
    <scope>NUCLEOTIDE SEQUENCE [LARGE SCALE GENOMIC DNA]</scope>
    <source>
        <strain evidence="12 13">EV16P</strain>
    </source>
</reference>
<dbReference type="PANTHER" id="PTHR43090">
    <property type="entry name" value="1-(5-PHOSPHORIBOSYL)-5-[(5-PHOSPHORIBOSYLAMINO)METHYLIDENEAMINO] IMIDAZOLE-4-CARBOXAMIDE ISOMERASE"/>
    <property type="match status" value="1"/>
</dbReference>
<gene>
    <name evidence="9" type="primary">hisA</name>
    <name evidence="12" type="ORF">DOFOFD_08375</name>
</gene>
<dbReference type="SUPFAM" id="SSF51366">
    <property type="entry name" value="Ribulose-phoshate binding barrel"/>
    <property type="match status" value="1"/>
</dbReference>
<comment type="similarity">
    <text evidence="4 9 10">Belongs to the HisA/HisF family.</text>
</comment>
<dbReference type="Gene3D" id="3.20.20.70">
    <property type="entry name" value="Aldolase class I"/>
    <property type="match status" value="1"/>
</dbReference>
<feature type="active site" description="Proton acceptor" evidence="9">
    <location>
        <position position="35"/>
    </location>
</feature>
<dbReference type="HAMAP" id="MF_01014">
    <property type="entry name" value="HisA"/>
    <property type="match status" value="1"/>
</dbReference>
<dbReference type="Proteomes" id="UP001312908">
    <property type="component" value="Unassembled WGS sequence"/>
</dbReference>
<dbReference type="InterPro" id="IPR023016">
    <property type="entry name" value="HisA/PriA"/>
</dbReference>
<accession>A0ABU7U3W4</accession>
<evidence type="ECO:0000313" key="13">
    <source>
        <dbReference type="Proteomes" id="UP001312908"/>
    </source>
</evidence>
<dbReference type="InterPro" id="IPR044524">
    <property type="entry name" value="Isoase_HisA-like"/>
</dbReference>
<organism evidence="12 13">
    <name type="scientific">Sorlinia euscelidii</name>
    <dbReference type="NCBI Taxonomy" id="3081148"/>
    <lineage>
        <taxon>Bacteria</taxon>
        <taxon>Pseudomonadati</taxon>
        <taxon>Pseudomonadota</taxon>
        <taxon>Alphaproteobacteria</taxon>
        <taxon>Acetobacterales</taxon>
        <taxon>Acetobacteraceae</taxon>
        <taxon>Sorlinia</taxon>
    </lineage>
</organism>
<name>A0ABU7U3W4_9PROT</name>
<dbReference type="NCBIfam" id="TIGR00007">
    <property type="entry name" value="1-(5-phosphoribosyl)-5-[(5-phosphoribosylamino)methylideneamino]imidazole-4-carboxamide isomerase"/>
    <property type="match status" value="1"/>
</dbReference>
<keyword evidence="8 9" id="KW-0413">Isomerase</keyword>
<protein>
    <recommendedName>
        <fullName evidence="9 11">1-(5-phosphoribosyl)-5-[(5-phosphoribosylamino)methylideneamino] imidazole-4-carboxamide isomerase</fullName>
        <ecNumber evidence="9 11">5.3.1.16</ecNumber>
    </recommendedName>
    <alternativeName>
        <fullName evidence="9">Phosphoribosylformimino-5-aminoimidazole carboxamide ribotide isomerase</fullName>
    </alternativeName>
</protein>
<evidence type="ECO:0000256" key="9">
    <source>
        <dbReference type="HAMAP-Rule" id="MF_01014"/>
    </source>
</evidence>
<evidence type="ECO:0000256" key="6">
    <source>
        <dbReference type="ARBA" id="ARBA00022605"/>
    </source>
</evidence>
<evidence type="ECO:0000256" key="11">
    <source>
        <dbReference type="RuleBase" id="RU003658"/>
    </source>
</evidence>
<dbReference type="InterPro" id="IPR006062">
    <property type="entry name" value="His_biosynth"/>
</dbReference>
<dbReference type="PANTHER" id="PTHR43090:SF2">
    <property type="entry name" value="1-(5-PHOSPHORIBOSYL)-5-[(5-PHOSPHORIBOSYLAMINO)METHYLIDENEAMINO] IMIDAZOLE-4-CARBOXAMIDE ISOMERASE"/>
    <property type="match status" value="1"/>
</dbReference>
<evidence type="ECO:0000256" key="8">
    <source>
        <dbReference type="ARBA" id="ARBA00023235"/>
    </source>
</evidence>
<comment type="pathway">
    <text evidence="3 9 11">Amino-acid biosynthesis; L-histidine biosynthesis; L-histidine from 5-phospho-alpha-D-ribose 1-diphosphate: step 4/9.</text>
</comment>
<dbReference type="Pfam" id="PF00977">
    <property type="entry name" value="His_biosynth"/>
    <property type="match status" value="1"/>
</dbReference>
<keyword evidence="13" id="KW-1185">Reference proteome</keyword>
<evidence type="ECO:0000256" key="5">
    <source>
        <dbReference type="ARBA" id="ARBA00022490"/>
    </source>
</evidence>
<keyword evidence="7 9" id="KW-0368">Histidine biosynthesis</keyword>
<comment type="catalytic activity">
    <reaction evidence="1 9 11">
        <text>1-(5-phospho-beta-D-ribosyl)-5-[(5-phospho-beta-D-ribosylamino)methylideneamino]imidazole-4-carboxamide = 5-[(5-phospho-1-deoxy-D-ribulos-1-ylimino)methylamino]-1-(5-phospho-beta-D-ribosyl)imidazole-4-carboxamide</text>
        <dbReference type="Rhea" id="RHEA:15469"/>
        <dbReference type="ChEBI" id="CHEBI:58435"/>
        <dbReference type="ChEBI" id="CHEBI:58525"/>
        <dbReference type="EC" id="5.3.1.16"/>
    </reaction>
</comment>
<evidence type="ECO:0000256" key="2">
    <source>
        <dbReference type="ARBA" id="ARBA00004496"/>
    </source>
</evidence>
<evidence type="ECO:0000256" key="7">
    <source>
        <dbReference type="ARBA" id="ARBA00023102"/>
    </source>
</evidence>
<evidence type="ECO:0000256" key="3">
    <source>
        <dbReference type="ARBA" id="ARBA00005133"/>
    </source>
</evidence>
<dbReference type="InterPro" id="IPR013785">
    <property type="entry name" value="Aldolase_TIM"/>
</dbReference>
<feature type="active site" description="Proton donor" evidence="9">
    <location>
        <position position="156"/>
    </location>
</feature>
<sequence length="273" mass="29240">MVTVKHGGHLSAFPQLIKNQVFMPRQSLTIYPAIDLKNGRCVRLRQGEMDSATAYADDPALQAAAFQKAGCRYLHVVDLDGAFEGVSRNSEAIRRILGAVDMKIQLGGGIRTLESIAAWLELGISRVILGSIAVKNPELVREACQKFPGRIVAGIDARRGRVATEGWADESELSVTDIALKMQDAGVAAVIFTEITRDGMMSGIDIPQTMALAQQLTIPVIASGGVGALTHLRALKDASMSAPNIEGVIIGRALYENCFTMDEARQILGSAHA</sequence>
<evidence type="ECO:0000256" key="4">
    <source>
        <dbReference type="ARBA" id="ARBA00009667"/>
    </source>
</evidence>
<dbReference type="GO" id="GO:0016853">
    <property type="term" value="F:isomerase activity"/>
    <property type="evidence" value="ECO:0007669"/>
    <property type="project" value="UniProtKB-KW"/>
</dbReference>
<evidence type="ECO:0000256" key="10">
    <source>
        <dbReference type="RuleBase" id="RU003657"/>
    </source>
</evidence>
<keyword evidence="5 9" id="KW-0963">Cytoplasm</keyword>
<comment type="subcellular location">
    <subcellularLocation>
        <location evidence="2 9 11">Cytoplasm</location>
    </subcellularLocation>
</comment>